<dbReference type="SUPFAM" id="SSF53955">
    <property type="entry name" value="Lysozyme-like"/>
    <property type="match status" value="1"/>
</dbReference>
<evidence type="ECO:0000259" key="12">
    <source>
        <dbReference type="Pfam" id="PF00912"/>
    </source>
</evidence>
<evidence type="ECO:0000256" key="7">
    <source>
        <dbReference type="ARBA" id="ARBA00022984"/>
    </source>
</evidence>
<evidence type="ECO:0000256" key="9">
    <source>
        <dbReference type="ARBA" id="ARBA00023136"/>
    </source>
</evidence>
<dbReference type="InterPro" id="IPR036950">
    <property type="entry name" value="PBP_transglycosylase"/>
</dbReference>
<keyword evidence="6 11" id="KW-0133">Cell shape</keyword>
<reference evidence="13 14" key="1">
    <citation type="submission" date="2019-01" db="EMBL/GenBank/DDBJ databases">
        <title>Pseudoxanthomonas composti sp. nov., isolated from compost.</title>
        <authorList>
            <person name="Yang G."/>
        </authorList>
    </citation>
    <scope>NUCLEOTIDE SEQUENCE [LARGE SCALE GENOMIC DNA]</scope>
    <source>
        <strain evidence="13 14">GSS15</strain>
    </source>
</reference>
<protein>
    <recommendedName>
        <fullName evidence="11">Biosynthetic peptidoglycan transglycosylase</fullName>
        <ecNumber evidence="11">2.4.99.28</ecNumber>
    </recommendedName>
    <alternativeName>
        <fullName evidence="11">Glycan polymerase</fullName>
    </alternativeName>
    <alternativeName>
        <fullName evidence="11">Peptidoglycan glycosyltransferase MtgA</fullName>
        <shortName evidence="11">PGT</shortName>
    </alternativeName>
</protein>
<dbReference type="UniPathway" id="UPA00219"/>
<dbReference type="GO" id="GO:0009252">
    <property type="term" value="P:peptidoglycan biosynthetic process"/>
    <property type="evidence" value="ECO:0007669"/>
    <property type="project" value="UniProtKB-UniRule"/>
</dbReference>
<dbReference type="InterPro" id="IPR011812">
    <property type="entry name" value="Pep_trsgly"/>
</dbReference>
<keyword evidence="2 11" id="KW-0997">Cell inner membrane</keyword>
<dbReference type="EMBL" id="SAWZ01000001">
    <property type="protein sequence ID" value="RXR08696.1"/>
    <property type="molecule type" value="Genomic_DNA"/>
</dbReference>
<dbReference type="GO" id="GO:0016763">
    <property type="term" value="F:pentosyltransferase activity"/>
    <property type="evidence" value="ECO:0007669"/>
    <property type="project" value="InterPro"/>
</dbReference>
<dbReference type="NCBIfam" id="TIGR02070">
    <property type="entry name" value="mono_pep_trsgly"/>
    <property type="match status" value="1"/>
</dbReference>
<keyword evidence="1 11" id="KW-1003">Cell membrane</keyword>
<evidence type="ECO:0000256" key="6">
    <source>
        <dbReference type="ARBA" id="ARBA00022960"/>
    </source>
</evidence>
<dbReference type="GO" id="GO:0009274">
    <property type="term" value="C:peptidoglycan-based cell wall"/>
    <property type="evidence" value="ECO:0007669"/>
    <property type="project" value="InterPro"/>
</dbReference>
<evidence type="ECO:0000256" key="8">
    <source>
        <dbReference type="ARBA" id="ARBA00022989"/>
    </source>
</evidence>
<dbReference type="InterPro" id="IPR001264">
    <property type="entry name" value="Glyco_trans_51"/>
</dbReference>
<dbReference type="GO" id="GO:0008360">
    <property type="term" value="P:regulation of cell shape"/>
    <property type="evidence" value="ECO:0007669"/>
    <property type="project" value="UniProtKB-KW"/>
</dbReference>
<organism evidence="13 14">
    <name type="scientific">Pseudoxanthomonas composti</name>
    <dbReference type="NCBI Taxonomy" id="2137479"/>
    <lineage>
        <taxon>Bacteria</taxon>
        <taxon>Pseudomonadati</taxon>
        <taxon>Pseudomonadota</taxon>
        <taxon>Gammaproteobacteria</taxon>
        <taxon>Lysobacterales</taxon>
        <taxon>Lysobacteraceae</taxon>
        <taxon>Pseudoxanthomonas</taxon>
    </lineage>
</organism>
<comment type="subcellular location">
    <subcellularLocation>
        <location evidence="11">Cell inner membrane</location>
        <topology evidence="11">Single-pass membrane protein</topology>
    </subcellularLocation>
</comment>
<sequence length="280" mass="31483">MLGRPWCGRRRRFPRRAPGPRCDRAGQAVAFAGQSAGAPHIDPTKPRSRRARWWRWLLALPLLFAAASALQVLVLRFVDPPLSAFMVSRQFDAWGQGQWGFRPAYDWRDLDAMAPCMPLSVIAAEDQNFARHAGFDLQAIEKARENNAKGKRVRGASTLSQQVAKNLFLWSGRSYVRKGIEAWYTVLIEALWPKARIVEVYVNIAEFGDGIYGAQAAARSFWRKEASGLAPGECARLAAVLPSPRRYNAAHPGPYVQRRANWIQRQVRQIGGEAYLKALE</sequence>
<dbReference type="HAMAP" id="MF_00766">
    <property type="entry name" value="PGT_MtgA"/>
    <property type="match status" value="1"/>
</dbReference>
<evidence type="ECO:0000256" key="5">
    <source>
        <dbReference type="ARBA" id="ARBA00022692"/>
    </source>
</evidence>
<comment type="catalytic activity">
    <reaction evidence="11">
        <text>[GlcNAc-(1-&gt;4)-Mur2Ac(oyl-L-Ala-gamma-D-Glu-L-Lys-D-Ala-D-Ala)](n)-di-trans,octa-cis-undecaprenyl diphosphate + beta-D-GlcNAc-(1-&gt;4)-Mur2Ac(oyl-L-Ala-gamma-D-Glu-L-Lys-D-Ala-D-Ala)-di-trans,octa-cis-undecaprenyl diphosphate = [GlcNAc-(1-&gt;4)-Mur2Ac(oyl-L-Ala-gamma-D-Glu-L-Lys-D-Ala-D-Ala)](n+1)-di-trans,octa-cis-undecaprenyl diphosphate + di-trans,octa-cis-undecaprenyl diphosphate + H(+)</text>
        <dbReference type="Rhea" id="RHEA:23708"/>
        <dbReference type="Rhea" id="RHEA-COMP:9602"/>
        <dbReference type="Rhea" id="RHEA-COMP:9603"/>
        <dbReference type="ChEBI" id="CHEBI:15378"/>
        <dbReference type="ChEBI" id="CHEBI:58405"/>
        <dbReference type="ChEBI" id="CHEBI:60033"/>
        <dbReference type="ChEBI" id="CHEBI:78435"/>
        <dbReference type="EC" id="2.4.99.28"/>
    </reaction>
</comment>
<dbReference type="GO" id="GO:0005886">
    <property type="term" value="C:plasma membrane"/>
    <property type="evidence" value="ECO:0007669"/>
    <property type="project" value="UniProtKB-SubCell"/>
</dbReference>
<comment type="similarity">
    <text evidence="11">Belongs to the glycosyltransferase 51 family.</text>
</comment>
<evidence type="ECO:0000256" key="1">
    <source>
        <dbReference type="ARBA" id="ARBA00022475"/>
    </source>
</evidence>
<feature type="domain" description="Glycosyl transferase family 51" evidence="12">
    <location>
        <begin position="106"/>
        <end position="266"/>
    </location>
</feature>
<keyword evidence="4 11" id="KW-0808">Transferase</keyword>
<dbReference type="GO" id="GO:0008955">
    <property type="term" value="F:peptidoglycan glycosyltransferase activity"/>
    <property type="evidence" value="ECO:0007669"/>
    <property type="project" value="UniProtKB-UniRule"/>
</dbReference>
<comment type="caution">
    <text evidence="13">The sequence shown here is derived from an EMBL/GenBank/DDBJ whole genome shotgun (WGS) entry which is preliminary data.</text>
</comment>
<feature type="transmembrane region" description="Helical" evidence="11">
    <location>
        <begin position="56"/>
        <end position="78"/>
    </location>
</feature>
<dbReference type="Pfam" id="PF00912">
    <property type="entry name" value="Transgly"/>
    <property type="match status" value="1"/>
</dbReference>
<keyword evidence="10 11" id="KW-0961">Cell wall biogenesis/degradation</keyword>
<keyword evidence="5 11" id="KW-0812">Transmembrane</keyword>
<evidence type="ECO:0000256" key="3">
    <source>
        <dbReference type="ARBA" id="ARBA00022676"/>
    </source>
</evidence>
<comment type="pathway">
    <text evidence="11">Cell wall biogenesis; peptidoglycan biosynthesis.</text>
</comment>
<dbReference type="OrthoDB" id="9766909at2"/>
<keyword evidence="9 11" id="KW-0472">Membrane</keyword>
<dbReference type="PANTHER" id="PTHR30400">
    <property type="entry name" value="MONOFUNCTIONAL BIOSYNTHETIC PEPTIDOGLYCAN TRANSGLYCOSYLASE"/>
    <property type="match status" value="1"/>
</dbReference>
<evidence type="ECO:0000313" key="13">
    <source>
        <dbReference type="EMBL" id="RXR08696.1"/>
    </source>
</evidence>
<keyword evidence="14" id="KW-1185">Reference proteome</keyword>
<dbReference type="PANTHER" id="PTHR30400:SF0">
    <property type="entry name" value="BIOSYNTHETIC PEPTIDOGLYCAN TRANSGLYCOSYLASE"/>
    <property type="match status" value="1"/>
</dbReference>
<keyword evidence="7 11" id="KW-0573">Peptidoglycan synthesis</keyword>
<accession>A0A4Q1K295</accession>
<dbReference type="EC" id="2.4.99.28" evidence="11"/>
<comment type="function">
    <text evidence="11">Peptidoglycan polymerase that catalyzes glycan chain elongation from lipid-linked precursors.</text>
</comment>
<dbReference type="AlphaFoldDB" id="A0A4Q1K295"/>
<gene>
    <name evidence="11" type="primary">mtgA</name>
    <name evidence="13" type="ORF">EPA99_02460</name>
</gene>
<keyword evidence="3 11" id="KW-0328">Glycosyltransferase</keyword>
<evidence type="ECO:0000256" key="11">
    <source>
        <dbReference type="HAMAP-Rule" id="MF_00766"/>
    </source>
</evidence>
<evidence type="ECO:0000256" key="4">
    <source>
        <dbReference type="ARBA" id="ARBA00022679"/>
    </source>
</evidence>
<evidence type="ECO:0000313" key="14">
    <source>
        <dbReference type="Proteomes" id="UP000289784"/>
    </source>
</evidence>
<dbReference type="Gene3D" id="1.10.3810.10">
    <property type="entry name" value="Biosynthetic peptidoglycan transglycosylase-like"/>
    <property type="match status" value="1"/>
</dbReference>
<proteinExistence type="inferred from homology"/>
<evidence type="ECO:0000256" key="10">
    <source>
        <dbReference type="ARBA" id="ARBA00023316"/>
    </source>
</evidence>
<evidence type="ECO:0000256" key="2">
    <source>
        <dbReference type="ARBA" id="ARBA00022519"/>
    </source>
</evidence>
<dbReference type="InterPro" id="IPR023346">
    <property type="entry name" value="Lysozyme-like_dom_sf"/>
</dbReference>
<keyword evidence="8 11" id="KW-1133">Transmembrane helix</keyword>
<name>A0A4Q1K295_9GAMM</name>
<dbReference type="GO" id="GO:0071555">
    <property type="term" value="P:cell wall organization"/>
    <property type="evidence" value="ECO:0007669"/>
    <property type="project" value="UniProtKB-KW"/>
</dbReference>
<dbReference type="Proteomes" id="UP000289784">
    <property type="component" value="Unassembled WGS sequence"/>
</dbReference>